<dbReference type="OrthoDB" id="166650at2759"/>
<sequence length="164" mass="18547">MLDDSDVLVMQDQMDVTCGIVMQMKVQKLMFAKWDETLAMDFTHGTNNLGYHLGSLVVTTATGRGFPVFDFICLNEQAVTISTVLKNCKEKNPGWLLDDDDEEKTTAKSDALKQVAYIRLRLQERANLVVLSLAEQYTYAKAMLEPLLEHLSNLSTSDFYQELV</sequence>
<reference evidence="2 3" key="1">
    <citation type="submission" date="2018-01" db="EMBL/GenBank/DDBJ databases">
        <title>Draft genome of the strawberry crown rot pathogen Phytophthora cactorum.</title>
        <authorList>
            <person name="Armitage A.D."/>
            <person name="Lysoe E."/>
            <person name="Nellist C.F."/>
            <person name="Harrison R.J."/>
            <person name="Brurberg M.B."/>
        </authorList>
    </citation>
    <scope>NUCLEOTIDE SEQUENCE [LARGE SCALE GENOMIC DNA]</scope>
    <source>
        <strain evidence="2 3">10300</strain>
    </source>
</reference>
<proteinExistence type="predicted"/>
<protein>
    <recommendedName>
        <fullName evidence="1">ZSWIM1/3 RNaseH-like domain-containing protein</fullName>
    </recommendedName>
</protein>
<dbReference type="Pfam" id="PF21056">
    <property type="entry name" value="ZSWIM1-3_RNaseH-like"/>
    <property type="match status" value="1"/>
</dbReference>
<name>A0A329SQW5_9STRA</name>
<dbReference type="VEuPathDB" id="FungiDB:PC110_g4506"/>
<dbReference type="Proteomes" id="UP000251314">
    <property type="component" value="Unassembled WGS sequence"/>
</dbReference>
<dbReference type="EMBL" id="MJFZ01000070">
    <property type="protein sequence ID" value="RAW39277.1"/>
    <property type="molecule type" value="Genomic_DNA"/>
</dbReference>
<accession>A0A329SQW5</accession>
<evidence type="ECO:0000313" key="2">
    <source>
        <dbReference type="EMBL" id="RAW39277.1"/>
    </source>
</evidence>
<evidence type="ECO:0000313" key="3">
    <source>
        <dbReference type="Proteomes" id="UP000251314"/>
    </source>
</evidence>
<feature type="domain" description="ZSWIM1/3 RNaseH-like" evidence="1">
    <location>
        <begin position="7"/>
        <end position="95"/>
    </location>
</feature>
<dbReference type="AlphaFoldDB" id="A0A329SQW5"/>
<gene>
    <name evidence="2" type="ORF">PC110_g4506</name>
</gene>
<keyword evidence="3" id="KW-1185">Reference proteome</keyword>
<organism evidence="2 3">
    <name type="scientific">Phytophthora cactorum</name>
    <dbReference type="NCBI Taxonomy" id="29920"/>
    <lineage>
        <taxon>Eukaryota</taxon>
        <taxon>Sar</taxon>
        <taxon>Stramenopiles</taxon>
        <taxon>Oomycota</taxon>
        <taxon>Peronosporomycetes</taxon>
        <taxon>Peronosporales</taxon>
        <taxon>Peronosporaceae</taxon>
        <taxon>Phytophthora</taxon>
    </lineage>
</organism>
<dbReference type="InterPro" id="IPR048324">
    <property type="entry name" value="ZSWIM1-3_RNaseH-like"/>
</dbReference>
<evidence type="ECO:0000259" key="1">
    <source>
        <dbReference type="Pfam" id="PF21056"/>
    </source>
</evidence>
<comment type="caution">
    <text evidence="2">The sequence shown here is derived from an EMBL/GenBank/DDBJ whole genome shotgun (WGS) entry which is preliminary data.</text>
</comment>